<dbReference type="InParanoid" id="T1F2Z0"/>
<dbReference type="FunCoup" id="T1F2Z0">
    <property type="interactions" value="857"/>
</dbReference>
<accession>T1F2Z0</accession>
<sequence length="122" mass="14409">MAKSMRSKRKRKMRAIKRNKLDVKLTEKMKIKSNMIKDQEVASLVNLTTTLDENNGQCKDNNETAVTVVNVEMDDTTKCKKVYNKKTLRDEHGQYPVWMNKRKIVKNKLKNKKIKRIKRLKS</sequence>
<evidence type="ECO:0000256" key="1">
    <source>
        <dbReference type="ARBA" id="ARBA00034118"/>
    </source>
</evidence>
<dbReference type="HOGENOM" id="CLU_134502_0_0_1"/>
<dbReference type="EMBL" id="KB096183">
    <property type="protein sequence ID" value="ESO07806.1"/>
    <property type="molecule type" value="Genomic_DNA"/>
</dbReference>
<dbReference type="GeneID" id="20203189"/>
<dbReference type="AlphaFoldDB" id="T1F2Z0"/>
<dbReference type="CTD" id="20203189"/>
<dbReference type="PANTHER" id="PTHR34253:SF1">
    <property type="entry name" value="PROTEIN LLP HOMOLOG"/>
    <property type="match status" value="1"/>
</dbReference>
<dbReference type="EnsemblMetazoa" id="HelroT170361">
    <property type="protein sequence ID" value="HelroP170361"/>
    <property type="gene ID" value="HelroG170361"/>
</dbReference>
<organism evidence="3 4">
    <name type="scientific">Helobdella robusta</name>
    <name type="common">Californian leech</name>
    <dbReference type="NCBI Taxonomy" id="6412"/>
    <lineage>
        <taxon>Eukaryota</taxon>
        <taxon>Metazoa</taxon>
        <taxon>Spiralia</taxon>
        <taxon>Lophotrochozoa</taxon>
        <taxon>Annelida</taxon>
        <taxon>Clitellata</taxon>
        <taxon>Hirudinea</taxon>
        <taxon>Rhynchobdellida</taxon>
        <taxon>Glossiphoniidae</taxon>
        <taxon>Helobdella</taxon>
    </lineage>
</organism>
<proteinExistence type="inferred from homology"/>
<keyword evidence="4" id="KW-1185">Reference proteome</keyword>
<dbReference type="RefSeq" id="XP_009014417.1">
    <property type="nucleotide sequence ID" value="XM_009016169.1"/>
</dbReference>
<name>T1F2Z0_HELRO</name>
<dbReference type="Pfam" id="PF10169">
    <property type="entry name" value="LLPH"/>
    <property type="match status" value="1"/>
</dbReference>
<dbReference type="EMBL" id="AMQM01003526">
    <property type="status" value="NOT_ANNOTATED_CDS"/>
    <property type="molecule type" value="Genomic_DNA"/>
</dbReference>
<protein>
    <recommendedName>
        <fullName evidence="5">Protein LLP homolog</fullName>
    </recommendedName>
</protein>
<evidence type="ECO:0000313" key="2">
    <source>
        <dbReference type="EMBL" id="ESO07806.1"/>
    </source>
</evidence>
<evidence type="ECO:0008006" key="5">
    <source>
        <dbReference type="Google" id="ProtNLM"/>
    </source>
</evidence>
<dbReference type="STRING" id="6412.T1F2Z0"/>
<dbReference type="GO" id="GO:0005730">
    <property type="term" value="C:nucleolus"/>
    <property type="evidence" value="ECO:0000318"/>
    <property type="project" value="GO_Central"/>
</dbReference>
<dbReference type="OMA" id="YGNYPVW"/>
<comment type="similarity">
    <text evidence="1">Belongs to the learning-associated protein family.</text>
</comment>
<evidence type="ECO:0000313" key="4">
    <source>
        <dbReference type="Proteomes" id="UP000015101"/>
    </source>
</evidence>
<dbReference type="GO" id="GO:0097484">
    <property type="term" value="P:dendrite extension"/>
    <property type="evidence" value="ECO:0000318"/>
    <property type="project" value="GO_Central"/>
</dbReference>
<dbReference type="OrthoDB" id="6257894at2759"/>
<dbReference type="PANTHER" id="PTHR34253">
    <property type="entry name" value="PROTEIN LLP HOMOLOG"/>
    <property type="match status" value="1"/>
</dbReference>
<dbReference type="GO" id="GO:0001099">
    <property type="term" value="F:basal RNA polymerase II transcription machinery binding"/>
    <property type="evidence" value="ECO:0000318"/>
    <property type="project" value="GO_Central"/>
</dbReference>
<dbReference type="Proteomes" id="UP000015101">
    <property type="component" value="Unassembled WGS sequence"/>
</dbReference>
<gene>
    <name evidence="3" type="primary">20203189</name>
    <name evidence="2" type="ORF">HELRODRAFT_170361</name>
</gene>
<evidence type="ECO:0000313" key="3">
    <source>
        <dbReference type="EnsemblMetazoa" id="HelroP170361"/>
    </source>
</evidence>
<dbReference type="KEGG" id="hro:HELRODRAFT_170361"/>
<reference evidence="2 4" key="2">
    <citation type="journal article" date="2013" name="Nature">
        <title>Insights into bilaterian evolution from three spiralian genomes.</title>
        <authorList>
            <person name="Simakov O."/>
            <person name="Marletaz F."/>
            <person name="Cho S.J."/>
            <person name="Edsinger-Gonzales E."/>
            <person name="Havlak P."/>
            <person name="Hellsten U."/>
            <person name="Kuo D.H."/>
            <person name="Larsson T."/>
            <person name="Lv J."/>
            <person name="Arendt D."/>
            <person name="Savage R."/>
            <person name="Osoegawa K."/>
            <person name="de Jong P."/>
            <person name="Grimwood J."/>
            <person name="Chapman J.A."/>
            <person name="Shapiro H."/>
            <person name="Aerts A."/>
            <person name="Otillar R.P."/>
            <person name="Terry A.Y."/>
            <person name="Boore J.L."/>
            <person name="Grigoriev I.V."/>
            <person name="Lindberg D.R."/>
            <person name="Seaver E.C."/>
            <person name="Weisblat D.A."/>
            <person name="Putnam N.H."/>
            <person name="Rokhsar D.S."/>
        </authorList>
    </citation>
    <scope>NUCLEOTIDE SEQUENCE</scope>
</reference>
<reference evidence="3" key="3">
    <citation type="submission" date="2015-06" db="UniProtKB">
        <authorList>
            <consortium name="EnsemblMetazoa"/>
        </authorList>
    </citation>
    <scope>IDENTIFICATION</scope>
</reference>
<reference evidence="4" key="1">
    <citation type="submission" date="2012-12" db="EMBL/GenBank/DDBJ databases">
        <authorList>
            <person name="Hellsten U."/>
            <person name="Grimwood J."/>
            <person name="Chapman J.A."/>
            <person name="Shapiro H."/>
            <person name="Aerts A."/>
            <person name="Otillar R.P."/>
            <person name="Terry A.Y."/>
            <person name="Boore J.L."/>
            <person name="Simakov O."/>
            <person name="Marletaz F."/>
            <person name="Cho S.-J."/>
            <person name="Edsinger-Gonzales E."/>
            <person name="Havlak P."/>
            <person name="Kuo D.-H."/>
            <person name="Larsson T."/>
            <person name="Lv J."/>
            <person name="Arendt D."/>
            <person name="Savage R."/>
            <person name="Osoegawa K."/>
            <person name="de Jong P."/>
            <person name="Lindberg D.R."/>
            <person name="Seaver E.C."/>
            <person name="Weisblat D.A."/>
            <person name="Putnam N.H."/>
            <person name="Grigoriev I.V."/>
            <person name="Rokhsar D.S."/>
        </authorList>
    </citation>
    <scope>NUCLEOTIDE SEQUENCE</scope>
</reference>
<dbReference type="eggNOG" id="KOG4811">
    <property type="taxonomic scope" value="Eukaryota"/>
</dbReference>
<dbReference type="InterPro" id="IPR018784">
    <property type="entry name" value="LLPH-like"/>
</dbReference>